<feature type="transmembrane region" description="Helical" evidence="1">
    <location>
        <begin position="121"/>
        <end position="137"/>
    </location>
</feature>
<feature type="transmembrane region" description="Helical" evidence="1">
    <location>
        <begin position="149"/>
        <end position="173"/>
    </location>
</feature>
<accession>A0AAE0IY17</accession>
<keyword evidence="1" id="KW-1133">Transmembrane helix</keyword>
<feature type="transmembrane region" description="Helical" evidence="1">
    <location>
        <begin position="79"/>
        <end position="101"/>
    </location>
</feature>
<gene>
    <name evidence="2" type="ORF">B0T19DRAFT_122362</name>
</gene>
<dbReference type="Proteomes" id="UP001286456">
    <property type="component" value="Unassembled WGS sequence"/>
</dbReference>
<name>A0AAE0IY17_9PEZI</name>
<dbReference type="EMBL" id="JAUEPO010000002">
    <property type="protein sequence ID" value="KAK3333309.1"/>
    <property type="molecule type" value="Genomic_DNA"/>
</dbReference>
<keyword evidence="3" id="KW-1185">Reference proteome</keyword>
<comment type="caution">
    <text evidence="2">The sequence shown here is derived from an EMBL/GenBank/DDBJ whole genome shotgun (WGS) entry which is preliminary data.</text>
</comment>
<dbReference type="AlphaFoldDB" id="A0AAE0IY17"/>
<feature type="transmembrane region" description="Helical" evidence="1">
    <location>
        <begin position="193"/>
        <end position="210"/>
    </location>
</feature>
<evidence type="ECO:0000313" key="2">
    <source>
        <dbReference type="EMBL" id="KAK3333309.1"/>
    </source>
</evidence>
<evidence type="ECO:0000256" key="1">
    <source>
        <dbReference type="SAM" id="Phobius"/>
    </source>
</evidence>
<sequence>MTSEWAVSLLSVRPSSPRSRMACICLPWIFERCHPEMESRCDGSPFLISFLPSFYPYPPRLAIWWVAKVKARQGKEGRAVGVHFLGWVVSGVALPICLSLLPRLDPSDFRFPIVVSQDSTSILSVCLSLFSVCHGSLQEHKPKKLCFSSLLSVCWSLILSLKLALSLLLPTRFPRCSSLFRSFLLWELDRETYFPVCFLWLASFLCAFLQRRSRQVTIARYNYSPGASLVDIPVRPLFQGMSDAGPQYPVPVLPQ</sequence>
<organism evidence="2 3">
    <name type="scientific">Cercophora scortea</name>
    <dbReference type="NCBI Taxonomy" id="314031"/>
    <lineage>
        <taxon>Eukaryota</taxon>
        <taxon>Fungi</taxon>
        <taxon>Dikarya</taxon>
        <taxon>Ascomycota</taxon>
        <taxon>Pezizomycotina</taxon>
        <taxon>Sordariomycetes</taxon>
        <taxon>Sordariomycetidae</taxon>
        <taxon>Sordariales</taxon>
        <taxon>Lasiosphaeriaceae</taxon>
        <taxon>Cercophora</taxon>
    </lineage>
</organism>
<reference evidence="2" key="1">
    <citation type="journal article" date="2023" name="Mol. Phylogenet. Evol.">
        <title>Genome-scale phylogeny and comparative genomics of the fungal order Sordariales.</title>
        <authorList>
            <person name="Hensen N."/>
            <person name="Bonometti L."/>
            <person name="Westerberg I."/>
            <person name="Brannstrom I.O."/>
            <person name="Guillou S."/>
            <person name="Cros-Aarteil S."/>
            <person name="Calhoun S."/>
            <person name="Haridas S."/>
            <person name="Kuo A."/>
            <person name="Mondo S."/>
            <person name="Pangilinan J."/>
            <person name="Riley R."/>
            <person name="LaButti K."/>
            <person name="Andreopoulos B."/>
            <person name="Lipzen A."/>
            <person name="Chen C."/>
            <person name="Yan M."/>
            <person name="Daum C."/>
            <person name="Ng V."/>
            <person name="Clum A."/>
            <person name="Steindorff A."/>
            <person name="Ohm R.A."/>
            <person name="Martin F."/>
            <person name="Silar P."/>
            <person name="Natvig D.O."/>
            <person name="Lalanne C."/>
            <person name="Gautier V."/>
            <person name="Ament-Velasquez S.L."/>
            <person name="Kruys A."/>
            <person name="Hutchinson M.I."/>
            <person name="Powell A.J."/>
            <person name="Barry K."/>
            <person name="Miller A.N."/>
            <person name="Grigoriev I.V."/>
            <person name="Debuchy R."/>
            <person name="Gladieux P."/>
            <person name="Hiltunen Thoren M."/>
            <person name="Johannesson H."/>
        </authorList>
    </citation>
    <scope>NUCLEOTIDE SEQUENCE</scope>
    <source>
        <strain evidence="2">SMH4131-1</strain>
    </source>
</reference>
<protein>
    <submittedName>
        <fullName evidence="2">Uncharacterized protein</fullName>
    </submittedName>
</protein>
<evidence type="ECO:0000313" key="3">
    <source>
        <dbReference type="Proteomes" id="UP001286456"/>
    </source>
</evidence>
<keyword evidence="1" id="KW-0472">Membrane</keyword>
<keyword evidence="1" id="KW-0812">Transmembrane</keyword>
<reference evidence="2" key="2">
    <citation type="submission" date="2023-06" db="EMBL/GenBank/DDBJ databases">
        <authorList>
            <consortium name="Lawrence Berkeley National Laboratory"/>
            <person name="Haridas S."/>
            <person name="Hensen N."/>
            <person name="Bonometti L."/>
            <person name="Westerberg I."/>
            <person name="Brannstrom I.O."/>
            <person name="Guillou S."/>
            <person name="Cros-Aarteil S."/>
            <person name="Calhoun S."/>
            <person name="Kuo A."/>
            <person name="Mondo S."/>
            <person name="Pangilinan J."/>
            <person name="Riley R."/>
            <person name="Labutti K."/>
            <person name="Andreopoulos B."/>
            <person name="Lipzen A."/>
            <person name="Chen C."/>
            <person name="Yanf M."/>
            <person name="Daum C."/>
            <person name="Ng V."/>
            <person name="Clum A."/>
            <person name="Steindorff A."/>
            <person name="Ohm R."/>
            <person name="Martin F."/>
            <person name="Silar P."/>
            <person name="Natvig D."/>
            <person name="Lalanne C."/>
            <person name="Gautier V."/>
            <person name="Ament-Velasquez S.L."/>
            <person name="Kruys A."/>
            <person name="Hutchinson M.I."/>
            <person name="Powell A.J."/>
            <person name="Barry K."/>
            <person name="Miller A.N."/>
            <person name="Grigoriev I.V."/>
            <person name="Debuchy R."/>
            <person name="Gladieux P."/>
            <person name="Thoren M.H."/>
            <person name="Johannesson H."/>
        </authorList>
    </citation>
    <scope>NUCLEOTIDE SEQUENCE</scope>
    <source>
        <strain evidence="2">SMH4131-1</strain>
    </source>
</reference>
<proteinExistence type="predicted"/>